<evidence type="ECO:0000313" key="4">
    <source>
        <dbReference type="Proteomes" id="UP001291999"/>
    </source>
</evidence>
<proteinExistence type="inferred from homology"/>
<dbReference type="InterPro" id="IPR002347">
    <property type="entry name" value="SDR_fam"/>
</dbReference>
<comment type="caution">
    <text evidence="3">The sequence shown here is derived from an EMBL/GenBank/DDBJ whole genome shotgun (WGS) entry which is preliminary data.</text>
</comment>
<dbReference type="InterPro" id="IPR020904">
    <property type="entry name" value="Sc_DH/Rdtase_CS"/>
</dbReference>
<accession>A0ABU5KGN3</accession>
<dbReference type="Pfam" id="PF00106">
    <property type="entry name" value="adh_short"/>
    <property type="match status" value="1"/>
</dbReference>
<comment type="similarity">
    <text evidence="1 2">Belongs to the short-chain dehydrogenases/reductases (SDR) family.</text>
</comment>
<dbReference type="PROSITE" id="PS00061">
    <property type="entry name" value="ADH_SHORT"/>
    <property type="match status" value="1"/>
</dbReference>
<dbReference type="EC" id="1.-.-.-" evidence="3"/>
<gene>
    <name evidence="3" type="ORF">SFC79_20200</name>
</gene>
<protein>
    <submittedName>
        <fullName evidence="3">SDR family oxidoreductase</fullName>
        <ecNumber evidence="3">1.-.-.-</ecNumber>
    </submittedName>
</protein>
<name>A0ABU5KGN3_9ACTN</name>
<dbReference type="RefSeq" id="WP_322425713.1">
    <property type="nucleotide sequence ID" value="NZ_JAXQPW010000010.1"/>
</dbReference>
<keyword evidence="3" id="KW-0560">Oxidoreductase</keyword>
<dbReference type="PRINTS" id="PR00080">
    <property type="entry name" value="SDRFAMILY"/>
</dbReference>
<evidence type="ECO:0000256" key="1">
    <source>
        <dbReference type="ARBA" id="ARBA00006484"/>
    </source>
</evidence>
<dbReference type="PANTHER" id="PTHR43975:SF2">
    <property type="entry name" value="EG:BACR7A4.14 PROTEIN-RELATED"/>
    <property type="match status" value="1"/>
</dbReference>
<dbReference type="GO" id="GO:0016491">
    <property type="term" value="F:oxidoreductase activity"/>
    <property type="evidence" value="ECO:0007669"/>
    <property type="project" value="UniProtKB-KW"/>
</dbReference>
<dbReference type="PRINTS" id="PR00081">
    <property type="entry name" value="GDHRDH"/>
</dbReference>
<keyword evidence="4" id="KW-1185">Reference proteome</keyword>
<dbReference type="EMBL" id="JAXQPW010000010">
    <property type="protein sequence ID" value="MDZ5664108.1"/>
    <property type="molecule type" value="Genomic_DNA"/>
</dbReference>
<dbReference type="Gene3D" id="3.40.50.720">
    <property type="entry name" value="NAD(P)-binding Rossmann-like Domain"/>
    <property type="match status" value="1"/>
</dbReference>
<sequence length="233" mass="24566">MNMTTSARVALVTGGSAGLGLALSRALAEQGWQVLTDGRTEERFADAALPDGVTAVVGDITDAEHRAHLVAEVAARGRLDLLVHNASTLGPLPMRPLAEVDVADLQQVWRTNIGAPLVLTSALLPWLGLADGVVLSISSDAAVNHYEWWGLYGASKAALDHVTLTYAAETGLTAYAVDPGDMRTAMHQDAFPGEDISDRPLPESVVPQLLALLGTRPPSGRYRASDLAVREAS</sequence>
<dbReference type="InterPro" id="IPR036291">
    <property type="entry name" value="NAD(P)-bd_dom_sf"/>
</dbReference>
<dbReference type="PANTHER" id="PTHR43975">
    <property type="entry name" value="ZGC:101858"/>
    <property type="match status" value="1"/>
</dbReference>
<evidence type="ECO:0000313" key="3">
    <source>
        <dbReference type="EMBL" id="MDZ5664108.1"/>
    </source>
</evidence>
<organism evidence="3 4">
    <name type="scientific">Nocardioides renjunii</name>
    <dbReference type="NCBI Taxonomy" id="3095075"/>
    <lineage>
        <taxon>Bacteria</taxon>
        <taxon>Bacillati</taxon>
        <taxon>Actinomycetota</taxon>
        <taxon>Actinomycetes</taxon>
        <taxon>Propionibacteriales</taxon>
        <taxon>Nocardioidaceae</taxon>
        <taxon>Nocardioides</taxon>
    </lineage>
</organism>
<dbReference type="CDD" id="cd05233">
    <property type="entry name" value="SDR_c"/>
    <property type="match status" value="1"/>
</dbReference>
<dbReference type="Proteomes" id="UP001291999">
    <property type="component" value="Unassembled WGS sequence"/>
</dbReference>
<evidence type="ECO:0000256" key="2">
    <source>
        <dbReference type="RuleBase" id="RU000363"/>
    </source>
</evidence>
<dbReference type="SUPFAM" id="SSF51735">
    <property type="entry name" value="NAD(P)-binding Rossmann-fold domains"/>
    <property type="match status" value="1"/>
</dbReference>
<reference evidence="3 4" key="1">
    <citation type="submission" date="2023-11" db="EMBL/GenBank/DDBJ databases">
        <title>Novel species in genus Nocardioides.</title>
        <authorList>
            <person name="Zhou H."/>
        </authorList>
    </citation>
    <scope>NUCLEOTIDE SEQUENCE [LARGE SCALE GENOMIC DNA]</scope>
    <source>
        <strain evidence="3 4">S-58</strain>
    </source>
</reference>